<comment type="caution">
    <text evidence="16">The sequence shown here is derived from an EMBL/GenBank/DDBJ whole genome shotgun (WGS) entry which is preliminary data.</text>
</comment>
<dbReference type="UniPathway" id="UPA00251">
    <property type="reaction ID" value="UER00318"/>
</dbReference>
<keyword evidence="17" id="KW-1185">Reference proteome</keyword>
<evidence type="ECO:0000256" key="9">
    <source>
        <dbReference type="ARBA" id="ARBA00025628"/>
    </source>
</evidence>
<feature type="binding site" evidence="12">
    <location>
        <position position="207"/>
    </location>
    <ligand>
        <name>5-aminolevulinate</name>
        <dbReference type="ChEBI" id="CHEBI:356416"/>
        <label>1</label>
    </ligand>
</feature>
<comment type="pathway">
    <text evidence="1">Porphyrin-containing compound metabolism; protoporphyrin-IX biosynthesis; coproporphyrinogen-III from 5-aminolevulinate: step 1/4.</text>
</comment>
<accession>A0A7Z0GPV9</accession>
<keyword evidence="6" id="KW-0350">Heme biosynthesis</keyword>
<dbReference type="EC" id="4.2.1.24" evidence="4 14"/>
<dbReference type="PROSITE" id="PS00169">
    <property type="entry name" value="D_ALA_DEHYDRATASE"/>
    <property type="match status" value="1"/>
</dbReference>
<dbReference type="SMART" id="SM01004">
    <property type="entry name" value="ALAD"/>
    <property type="match status" value="1"/>
</dbReference>
<dbReference type="GO" id="GO:0005829">
    <property type="term" value="C:cytosol"/>
    <property type="evidence" value="ECO:0007669"/>
    <property type="project" value="TreeGrafter"/>
</dbReference>
<evidence type="ECO:0000313" key="17">
    <source>
        <dbReference type="Proteomes" id="UP000535437"/>
    </source>
</evidence>
<dbReference type="GO" id="GO:0008270">
    <property type="term" value="F:zinc ion binding"/>
    <property type="evidence" value="ECO:0007669"/>
    <property type="project" value="TreeGrafter"/>
</dbReference>
<dbReference type="Gene3D" id="3.20.20.70">
    <property type="entry name" value="Aldolase class I"/>
    <property type="match status" value="1"/>
</dbReference>
<feature type="binding site" evidence="13">
    <location>
        <position position="234"/>
    </location>
    <ligand>
        <name>Mg(2+)</name>
        <dbReference type="ChEBI" id="CHEBI:18420"/>
    </ligand>
</feature>
<sequence>MSFPARRPRRLRRTPALRRLVAETRLHPADLILPVFVREGLDAPAPISSMPGVVQHSEASLLEAAEEARELGLGGIMLFGIPAVRDAVGTASLDPEGILNRSIRAVKARVGEDLPVMSDLCLDEFTDHGHCGVLTAEGAVDNDATLEIYAQMGVAQAEAGADVVAPSGMMDGQVAVIRQALDEAGHQEVPILAYSAKYASAFYGPFREAVDSQLSGDRRTYQMDAPNRTEALREAEMDITEGADMIMVKPATAYLDILADVAAFSDVPVAAYQVSGEYAMIEAAAAQGWVDRRGVILESITAIRRAGATNVLTYHAAEIAGWLHEG</sequence>
<proteinExistence type="inferred from homology"/>
<comment type="similarity">
    <text evidence="2 15">Belongs to the ALAD family.</text>
</comment>
<comment type="function">
    <text evidence="9">Catalyzes an early step in the biosynthesis of tetrapyrroles. Binds two molecules of 5-aminolevulinate per subunit, each at a distinct site, and catalyzes their condensation to form porphobilinogen.</text>
</comment>
<evidence type="ECO:0000256" key="6">
    <source>
        <dbReference type="ARBA" id="ARBA00023133"/>
    </source>
</evidence>
<feature type="active site" description="Schiff-base intermediate with substrate" evidence="11">
    <location>
        <position position="197"/>
    </location>
</feature>
<evidence type="ECO:0000313" key="16">
    <source>
        <dbReference type="EMBL" id="NYJ78913.1"/>
    </source>
</evidence>
<dbReference type="PANTHER" id="PTHR11458">
    <property type="entry name" value="DELTA-AMINOLEVULINIC ACID DEHYDRATASE"/>
    <property type="match status" value="1"/>
</dbReference>
<protein>
    <recommendedName>
        <fullName evidence="5 14">Delta-aminolevulinic acid dehydratase</fullName>
        <ecNumber evidence="4 14">4.2.1.24</ecNumber>
    </recommendedName>
</protein>
<dbReference type="CDD" id="cd00384">
    <property type="entry name" value="ALAD_PBGS"/>
    <property type="match status" value="1"/>
</dbReference>
<feature type="binding site" evidence="12">
    <location>
        <position position="218"/>
    </location>
    <ligand>
        <name>5-aminolevulinate</name>
        <dbReference type="ChEBI" id="CHEBI:356416"/>
        <label>1</label>
    </ligand>
</feature>
<organism evidence="16 17">
    <name type="scientific">Nesterenkonia xinjiangensis</name>
    <dbReference type="NCBI Taxonomy" id="225327"/>
    <lineage>
        <taxon>Bacteria</taxon>
        <taxon>Bacillati</taxon>
        <taxon>Actinomycetota</taxon>
        <taxon>Actinomycetes</taxon>
        <taxon>Micrococcales</taxon>
        <taxon>Micrococcaceae</taxon>
        <taxon>Nesterenkonia</taxon>
    </lineage>
</organism>
<evidence type="ECO:0000256" key="14">
    <source>
        <dbReference type="RuleBase" id="RU000515"/>
    </source>
</evidence>
<dbReference type="PIRSF" id="PIRSF001415">
    <property type="entry name" value="Porphbilin_synth"/>
    <property type="match status" value="1"/>
</dbReference>
<dbReference type="InterPro" id="IPR030656">
    <property type="entry name" value="ALAD_AS"/>
</dbReference>
<name>A0A7Z0GPV9_9MICC</name>
<evidence type="ECO:0000256" key="10">
    <source>
        <dbReference type="ARBA" id="ARBA00047651"/>
    </source>
</evidence>
<feature type="binding site" evidence="12">
    <location>
        <position position="314"/>
    </location>
    <ligand>
        <name>5-aminolevulinate</name>
        <dbReference type="ChEBI" id="CHEBI:356416"/>
        <label>2</label>
    </ligand>
</feature>
<keyword evidence="7 14" id="KW-0456">Lyase</keyword>
<feature type="binding site" evidence="12">
    <location>
        <position position="275"/>
    </location>
    <ligand>
        <name>5-aminolevulinate</name>
        <dbReference type="ChEBI" id="CHEBI:356416"/>
        <label>2</label>
    </ligand>
</feature>
<dbReference type="AlphaFoldDB" id="A0A7Z0GPV9"/>
<dbReference type="SUPFAM" id="SSF51569">
    <property type="entry name" value="Aldolase"/>
    <property type="match status" value="1"/>
</dbReference>
<gene>
    <name evidence="16" type="ORF">HNR09_002324</name>
</gene>
<keyword evidence="13" id="KW-0460">Magnesium</keyword>
<feature type="active site" description="Schiff-base intermediate with substrate" evidence="11">
    <location>
        <position position="249"/>
    </location>
</feature>
<dbReference type="Pfam" id="PF00490">
    <property type="entry name" value="ALAD"/>
    <property type="match status" value="1"/>
</dbReference>
<evidence type="ECO:0000256" key="5">
    <source>
        <dbReference type="ARBA" id="ARBA00020771"/>
    </source>
</evidence>
<evidence type="ECO:0000256" key="15">
    <source>
        <dbReference type="RuleBase" id="RU004161"/>
    </source>
</evidence>
<evidence type="ECO:0000256" key="1">
    <source>
        <dbReference type="ARBA" id="ARBA00004694"/>
    </source>
</evidence>
<comment type="catalytic activity">
    <reaction evidence="10 14">
        <text>2 5-aminolevulinate = porphobilinogen + 2 H2O + H(+)</text>
        <dbReference type="Rhea" id="RHEA:24064"/>
        <dbReference type="ChEBI" id="CHEBI:15377"/>
        <dbReference type="ChEBI" id="CHEBI:15378"/>
        <dbReference type="ChEBI" id="CHEBI:58126"/>
        <dbReference type="ChEBI" id="CHEBI:356416"/>
        <dbReference type="EC" id="4.2.1.24"/>
    </reaction>
</comment>
<evidence type="ECO:0000256" key="4">
    <source>
        <dbReference type="ARBA" id="ARBA00012053"/>
    </source>
</evidence>
<dbReference type="Proteomes" id="UP000535437">
    <property type="component" value="Unassembled WGS sequence"/>
</dbReference>
<dbReference type="InterPro" id="IPR013785">
    <property type="entry name" value="Aldolase_TIM"/>
</dbReference>
<keyword evidence="8 14" id="KW-0627">Porphyrin biosynthesis</keyword>
<evidence type="ECO:0000256" key="12">
    <source>
        <dbReference type="PIRSR" id="PIRSR001415-2"/>
    </source>
</evidence>
<comment type="subunit">
    <text evidence="3 14">Homooctamer.</text>
</comment>
<reference evidence="16 17" key="1">
    <citation type="submission" date="2020-07" db="EMBL/GenBank/DDBJ databases">
        <title>Sequencing the genomes of 1000 actinobacteria strains.</title>
        <authorList>
            <person name="Klenk H.-P."/>
        </authorList>
    </citation>
    <scope>NUCLEOTIDE SEQUENCE [LARGE SCALE GENOMIC DNA]</scope>
    <source>
        <strain evidence="16 17">DSM 15475</strain>
    </source>
</reference>
<dbReference type="InterPro" id="IPR001731">
    <property type="entry name" value="ALAD"/>
</dbReference>
<dbReference type="NCBIfam" id="NF006762">
    <property type="entry name" value="PRK09283.1"/>
    <property type="match status" value="1"/>
</dbReference>
<evidence type="ECO:0000256" key="2">
    <source>
        <dbReference type="ARBA" id="ARBA00008055"/>
    </source>
</evidence>
<evidence type="ECO:0000256" key="13">
    <source>
        <dbReference type="PIRSR" id="PIRSR001415-5"/>
    </source>
</evidence>
<dbReference type="FunFam" id="3.20.20.70:FF:000019">
    <property type="entry name" value="Delta-aminolevulinic acid dehydratase"/>
    <property type="match status" value="1"/>
</dbReference>
<evidence type="ECO:0000256" key="3">
    <source>
        <dbReference type="ARBA" id="ARBA00011823"/>
    </source>
</evidence>
<evidence type="ECO:0000256" key="11">
    <source>
        <dbReference type="PIRSR" id="PIRSR001415-1"/>
    </source>
</evidence>
<evidence type="ECO:0000256" key="8">
    <source>
        <dbReference type="ARBA" id="ARBA00023244"/>
    </source>
</evidence>
<keyword evidence="13" id="KW-0479">Metal-binding</keyword>
<dbReference type="GO" id="GO:0004655">
    <property type="term" value="F:porphobilinogen synthase activity"/>
    <property type="evidence" value="ECO:0007669"/>
    <property type="project" value="UniProtKB-EC"/>
</dbReference>
<dbReference type="PANTHER" id="PTHR11458:SF0">
    <property type="entry name" value="DELTA-AMINOLEVULINIC ACID DEHYDRATASE"/>
    <property type="match status" value="1"/>
</dbReference>
<dbReference type="RefSeq" id="WP_179542204.1">
    <property type="nucleotide sequence ID" value="NZ_BAAALL010000001.1"/>
</dbReference>
<dbReference type="EMBL" id="JACCFY010000001">
    <property type="protein sequence ID" value="NYJ78913.1"/>
    <property type="molecule type" value="Genomic_DNA"/>
</dbReference>
<evidence type="ECO:0000256" key="7">
    <source>
        <dbReference type="ARBA" id="ARBA00023239"/>
    </source>
</evidence>
<dbReference type="GO" id="GO:0006782">
    <property type="term" value="P:protoporphyrinogen IX biosynthetic process"/>
    <property type="evidence" value="ECO:0007669"/>
    <property type="project" value="UniProtKB-UniPathway"/>
</dbReference>
<dbReference type="PRINTS" id="PR00144">
    <property type="entry name" value="DALDHYDRTASE"/>
</dbReference>